<keyword evidence="1" id="KW-0472">Membrane</keyword>
<keyword evidence="1" id="KW-1133">Transmembrane helix</keyword>
<feature type="transmembrane region" description="Helical" evidence="1">
    <location>
        <begin position="416"/>
        <end position="437"/>
    </location>
</feature>
<evidence type="ECO:0000313" key="2">
    <source>
        <dbReference type="EMBL" id="CAH2409040.1"/>
    </source>
</evidence>
<dbReference type="Proteomes" id="UP001153050">
    <property type="component" value="Unassembled WGS sequence"/>
</dbReference>
<reference evidence="2 3" key="1">
    <citation type="submission" date="2022-03" db="EMBL/GenBank/DDBJ databases">
        <authorList>
            <person name="Brunel B."/>
        </authorList>
    </citation>
    <scope>NUCLEOTIDE SEQUENCE [LARGE SCALE GENOMIC DNA]</scope>
    <source>
        <strain evidence="2">STM5069sample</strain>
    </source>
</reference>
<feature type="transmembrane region" description="Helical" evidence="1">
    <location>
        <begin position="485"/>
        <end position="509"/>
    </location>
</feature>
<organism evidence="2 3">
    <name type="scientific">Mesorhizobium escarrei</name>
    <dbReference type="NCBI Taxonomy" id="666018"/>
    <lineage>
        <taxon>Bacteria</taxon>
        <taxon>Pseudomonadati</taxon>
        <taxon>Pseudomonadota</taxon>
        <taxon>Alphaproteobacteria</taxon>
        <taxon>Hyphomicrobiales</taxon>
        <taxon>Phyllobacteriaceae</taxon>
        <taxon>Mesorhizobium</taxon>
    </lineage>
</organism>
<feature type="transmembrane region" description="Helical" evidence="1">
    <location>
        <begin position="521"/>
        <end position="542"/>
    </location>
</feature>
<feature type="transmembrane region" description="Helical" evidence="1">
    <location>
        <begin position="255"/>
        <end position="276"/>
    </location>
</feature>
<evidence type="ECO:0000313" key="3">
    <source>
        <dbReference type="Proteomes" id="UP001153050"/>
    </source>
</evidence>
<keyword evidence="3" id="KW-1185">Reference proteome</keyword>
<feature type="transmembrane region" description="Helical" evidence="1">
    <location>
        <begin position="224"/>
        <end position="243"/>
    </location>
</feature>
<evidence type="ECO:0008006" key="4">
    <source>
        <dbReference type="Google" id="ProtNLM"/>
    </source>
</evidence>
<evidence type="ECO:0000256" key="1">
    <source>
        <dbReference type="SAM" id="Phobius"/>
    </source>
</evidence>
<feature type="transmembrane region" description="Helical" evidence="1">
    <location>
        <begin position="173"/>
        <end position="197"/>
    </location>
</feature>
<feature type="transmembrane region" description="Helical" evidence="1">
    <location>
        <begin position="139"/>
        <end position="161"/>
    </location>
</feature>
<keyword evidence="1" id="KW-0812">Transmembrane</keyword>
<feature type="transmembrane region" description="Helical" evidence="1">
    <location>
        <begin position="98"/>
        <end position="118"/>
    </location>
</feature>
<accession>A0ABN8KFL7</accession>
<dbReference type="EMBL" id="CAKXZT010000174">
    <property type="protein sequence ID" value="CAH2409040.1"/>
    <property type="molecule type" value="Genomic_DNA"/>
</dbReference>
<gene>
    <name evidence="2" type="ORF">MES5069_750063</name>
</gene>
<feature type="transmembrane region" description="Helical" evidence="1">
    <location>
        <begin position="337"/>
        <end position="357"/>
    </location>
</feature>
<comment type="caution">
    <text evidence="2">The sequence shown here is derived from an EMBL/GenBank/DDBJ whole genome shotgun (WGS) entry which is preliminary data.</text>
</comment>
<protein>
    <recommendedName>
        <fullName evidence="4">Fenitrothion hydrolase</fullName>
    </recommendedName>
</protein>
<feature type="transmembrane region" description="Helical" evidence="1">
    <location>
        <begin position="64"/>
        <end position="86"/>
    </location>
</feature>
<proteinExistence type="predicted"/>
<feature type="transmembrane region" description="Helical" evidence="1">
    <location>
        <begin position="378"/>
        <end position="404"/>
    </location>
</feature>
<sequence length="547" mass="58746">MSSVAPPSVLPDISPTRGEIGSFAAGSPSATLVIGESGNDGAISPRVGEMSGRTEGGAVERCRLAIAMPFATSLALLLPTPAFAHASDRGHVLLLPTGYYVTGGALAVVASFLVLALLPSDFPDRFWRRRLPLFAFGDGARTVVSLISFAGFAILVAAGLFGSRDPLSNPLPLAIWTLLWVGLVLLQGLFGNLWSWLNPWYGPWRVVSRLFGKRKIVNRKTWRPPPWLGCWPAFVLFFAFAWFELIDPAPDDPARLAWAAGLYWLLSFAAMLVFGYRDWSRRGEFLTVFFAMVARFALLERNEGKRNEGGRNEAERNEGGRLNLCWPGAKLGNAAPLSLSGIAFLLLALSSVSFDGLSKTFFWLGPFGINPLEFPGRTAVIGIGSFGLVLTFVLLAAAFILAIVLGQHLAGSPHSLSQASGLLVWSIVPIALAYHVAHYLTSLLIDGQYAVAALSDPFALGWNLFGTADMQIEAGVAAGAGSAWWLWNIQAGVIIIGHMLAVLVAHGLAWRLHPRPAGAALSQFPLTVLMIAYTVFGLWLLATPSVG</sequence>
<name>A0ABN8KFL7_9HYPH</name>